<gene>
    <name evidence="3" type="ORF">DEA8626_03422</name>
</gene>
<dbReference type="InterPro" id="IPR046709">
    <property type="entry name" value="DUF6782"/>
</dbReference>
<dbReference type="Proteomes" id="UP000244924">
    <property type="component" value="Unassembled WGS sequence"/>
</dbReference>
<dbReference type="EMBL" id="OMOQ01000003">
    <property type="protein sequence ID" value="SPH24371.1"/>
    <property type="molecule type" value="Genomic_DNA"/>
</dbReference>
<keyword evidence="4" id="KW-1185">Reference proteome</keyword>
<dbReference type="RefSeq" id="WP_108854386.1">
    <property type="nucleotide sequence ID" value="NZ_OMOQ01000003.1"/>
</dbReference>
<dbReference type="AlphaFoldDB" id="A0A2R8BM28"/>
<feature type="domain" description="DUF6782" evidence="2">
    <location>
        <begin position="26"/>
        <end position="256"/>
    </location>
</feature>
<dbReference type="Pfam" id="PF20573">
    <property type="entry name" value="DUF6782"/>
    <property type="match status" value="1"/>
</dbReference>
<reference evidence="3 4" key="1">
    <citation type="submission" date="2018-03" db="EMBL/GenBank/DDBJ databases">
        <authorList>
            <person name="Keele B.F."/>
        </authorList>
    </citation>
    <scope>NUCLEOTIDE SEQUENCE [LARGE SCALE GENOMIC DNA]</scope>
    <source>
        <strain evidence="3 4">CECT 8626</strain>
    </source>
</reference>
<evidence type="ECO:0000259" key="2">
    <source>
        <dbReference type="Pfam" id="PF20573"/>
    </source>
</evidence>
<accession>A0A2R8BM28</accession>
<name>A0A2R8BM28_9RHOB</name>
<feature type="signal peptide" evidence="1">
    <location>
        <begin position="1"/>
        <end position="17"/>
    </location>
</feature>
<evidence type="ECO:0000256" key="1">
    <source>
        <dbReference type="SAM" id="SignalP"/>
    </source>
</evidence>
<organism evidence="3 4">
    <name type="scientific">Albidovulum aquaemixtae</name>
    <dbReference type="NCBI Taxonomy" id="1542388"/>
    <lineage>
        <taxon>Bacteria</taxon>
        <taxon>Pseudomonadati</taxon>
        <taxon>Pseudomonadota</taxon>
        <taxon>Alphaproteobacteria</taxon>
        <taxon>Rhodobacterales</taxon>
        <taxon>Paracoccaceae</taxon>
        <taxon>Albidovulum</taxon>
    </lineage>
</organism>
<evidence type="ECO:0000313" key="3">
    <source>
        <dbReference type="EMBL" id="SPH24371.1"/>
    </source>
</evidence>
<feature type="chain" id="PRO_5015318991" description="DUF6782 domain-containing protein" evidence="1">
    <location>
        <begin position="18"/>
        <end position="263"/>
    </location>
</feature>
<evidence type="ECO:0000313" key="4">
    <source>
        <dbReference type="Proteomes" id="UP000244924"/>
    </source>
</evidence>
<dbReference type="OrthoDB" id="7834193at2"/>
<proteinExistence type="predicted"/>
<sequence>MLRAAVLVLVSALPARAEPPIHWNSRAADLCLLPPYTDAATPAQTSARDLISAIAALEPAPDPLLNVLKASRTAICEEDRPSPARGSLEVEANLIALRSDLDFGQRLLILIHELRHLVQYDLGYCPTIDYDLGAMELFTYMVEADAQAIATYYAWRLAKAGRPEAWDAVRVMPEYADVAATFERAIASGTRPEDAVAEAFARWFDSPWRVETYRIAACSAYLDRLDKTKKLRSYEPLPEGYFDALCRLSDGTPYRCEAPGAAE</sequence>
<protein>
    <recommendedName>
        <fullName evidence="2">DUF6782 domain-containing protein</fullName>
    </recommendedName>
</protein>
<keyword evidence="1" id="KW-0732">Signal</keyword>